<dbReference type="GO" id="GO:0005524">
    <property type="term" value="F:ATP binding"/>
    <property type="evidence" value="ECO:0007669"/>
    <property type="project" value="UniProtKB-KW"/>
</dbReference>
<dbReference type="STRING" id="1817825.A2720_03755"/>
<feature type="transmembrane region" description="Helical" evidence="9">
    <location>
        <begin position="137"/>
        <end position="157"/>
    </location>
</feature>
<dbReference type="InterPro" id="IPR039421">
    <property type="entry name" value="Type_1_exporter"/>
</dbReference>
<keyword evidence="8 9" id="KW-0472">Membrane</keyword>
<dbReference type="GO" id="GO:0005886">
    <property type="term" value="C:plasma membrane"/>
    <property type="evidence" value="ECO:0007669"/>
    <property type="project" value="UniProtKB-SubCell"/>
</dbReference>
<sequence length="582" mass="64483">MGLLWKYLKHYKKLLITTLVLAAINQVFSLLDPQVFRLLIDRYATKAGQLSAEEFLRGVIFLLLAFIGVALVSRIAKNFQDYNVNVIVQKLGAGMYADSVSHSFSLPYAVFEDQRSGEFLQKLQSARTDAQKLIQNGINIMFISLVGVSFVLVYAFWVHWAIGLVYSLMVPLLGATTYFLSRKIQATQKRIITQTASLQGATTETLRNVELVKSLGLESQEIKRLNSVNTQILELELEKVKYVRAISFIQGTMVNGLRAMLMLLLLWLIFRQLITLGEFFSILFYSFFIFNPMAEFGTVATSFQEASASMSRLSQILKLTPEPRLDSPKRLVNLETIEFQGLGFHYPQALREALAGISLSLKGGNTVAFVGPSGSGKTTIVKLLVGLYTPTQGKIVYNNTDLREIDIINLRSRIGLVTQDTQLFAGTIRENLLFVRPQASDEECLKALEAAAGASILARAGTGLDTRIGEGGVKLSGGEKQRLAIARALLRDPDLIIFDEATSSLDSLTEEQITKTIQKVEKIKPGLITILVAHRLSTVAHADKIYVLEKGMIVEEGRHEELLQGGGLYAALWRQQVAAALE</sequence>
<dbReference type="Proteomes" id="UP000178892">
    <property type="component" value="Unassembled WGS sequence"/>
</dbReference>
<evidence type="ECO:0000256" key="7">
    <source>
        <dbReference type="ARBA" id="ARBA00022989"/>
    </source>
</evidence>
<dbReference type="GO" id="GO:0140359">
    <property type="term" value="F:ABC-type transporter activity"/>
    <property type="evidence" value="ECO:0007669"/>
    <property type="project" value="InterPro"/>
</dbReference>
<evidence type="ECO:0000256" key="3">
    <source>
        <dbReference type="ARBA" id="ARBA00022475"/>
    </source>
</evidence>
<evidence type="ECO:0000256" key="5">
    <source>
        <dbReference type="ARBA" id="ARBA00022741"/>
    </source>
</evidence>
<dbReference type="PANTHER" id="PTHR24221">
    <property type="entry name" value="ATP-BINDING CASSETTE SUB-FAMILY B"/>
    <property type="match status" value="1"/>
</dbReference>
<dbReference type="Gene3D" id="1.20.1560.10">
    <property type="entry name" value="ABC transporter type 1, transmembrane domain"/>
    <property type="match status" value="1"/>
</dbReference>
<evidence type="ECO:0000259" key="10">
    <source>
        <dbReference type="PROSITE" id="PS50893"/>
    </source>
</evidence>
<name>A0A1F5NTK5_9BACT</name>
<dbReference type="PANTHER" id="PTHR24221:SF654">
    <property type="entry name" value="ATP-BINDING CASSETTE SUB-FAMILY B MEMBER 6"/>
    <property type="match status" value="1"/>
</dbReference>
<feature type="transmembrane region" description="Helical" evidence="9">
    <location>
        <begin position="163"/>
        <end position="181"/>
    </location>
</feature>
<feature type="domain" description="ABC transporter" evidence="10">
    <location>
        <begin position="337"/>
        <end position="575"/>
    </location>
</feature>
<dbReference type="SMART" id="SM00382">
    <property type="entry name" value="AAA"/>
    <property type="match status" value="1"/>
</dbReference>
<dbReference type="SUPFAM" id="SSF90123">
    <property type="entry name" value="ABC transporter transmembrane region"/>
    <property type="match status" value="1"/>
</dbReference>
<dbReference type="InterPro" id="IPR027417">
    <property type="entry name" value="P-loop_NTPase"/>
</dbReference>
<dbReference type="GO" id="GO:0034040">
    <property type="term" value="F:ATPase-coupled lipid transmembrane transporter activity"/>
    <property type="evidence" value="ECO:0007669"/>
    <property type="project" value="TreeGrafter"/>
</dbReference>
<comment type="caution">
    <text evidence="12">The sequence shown here is derived from an EMBL/GenBank/DDBJ whole genome shotgun (WGS) entry which is preliminary data.</text>
</comment>
<dbReference type="FunFam" id="3.40.50.300:FF:000299">
    <property type="entry name" value="ABC transporter ATP-binding protein/permease"/>
    <property type="match status" value="1"/>
</dbReference>
<keyword evidence="2" id="KW-0813">Transport</keyword>
<dbReference type="Pfam" id="PF00664">
    <property type="entry name" value="ABC_membrane"/>
    <property type="match status" value="1"/>
</dbReference>
<keyword evidence="7 9" id="KW-1133">Transmembrane helix</keyword>
<feature type="domain" description="ABC transmembrane type-1" evidence="11">
    <location>
        <begin position="16"/>
        <end position="305"/>
    </location>
</feature>
<reference evidence="12 13" key="1">
    <citation type="journal article" date="2016" name="Nat. Commun.">
        <title>Thousands of microbial genomes shed light on interconnected biogeochemical processes in an aquifer system.</title>
        <authorList>
            <person name="Anantharaman K."/>
            <person name="Brown C.T."/>
            <person name="Hug L.A."/>
            <person name="Sharon I."/>
            <person name="Castelle C.J."/>
            <person name="Probst A.J."/>
            <person name="Thomas B.C."/>
            <person name="Singh A."/>
            <person name="Wilkins M.J."/>
            <person name="Karaoz U."/>
            <person name="Brodie E.L."/>
            <person name="Williams K.H."/>
            <person name="Hubbard S.S."/>
            <person name="Banfield J.F."/>
        </authorList>
    </citation>
    <scope>NUCLEOTIDE SEQUENCE [LARGE SCALE GENOMIC DNA]</scope>
</reference>
<organism evidence="12 13">
    <name type="scientific">Candidatus Doudnabacteria bacterium RIFCSPHIGHO2_01_FULL_46_24</name>
    <dbReference type="NCBI Taxonomy" id="1817825"/>
    <lineage>
        <taxon>Bacteria</taxon>
        <taxon>Candidatus Doudnaibacteriota</taxon>
    </lineage>
</organism>
<dbReference type="PROSITE" id="PS50893">
    <property type="entry name" value="ABC_TRANSPORTER_2"/>
    <property type="match status" value="1"/>
</dbReference>
<dbReference type="AlphaFoldDB" id="A0A1F5NTK5"/>
<evidence type="ECO:0000313" key="12">
    <source>
        <dbReference type="EMBL" id="OGE80996.1"/>
    </source>
</evidence>
<dbReference type="GO" id="GO:0016887">
    <property type="term" value="F:ATP hydrolysis activity"/>
    <property type="evidence" value="ECO:0007669"/>
    <property type="project" value="InterPro"/>
</dbReference>
<proteinExistence type="predicted"/>
<evidence type="ECO:0000256" key="8">
    <source>
        <dbReference type="ARBA" id="ARBA00023136"/>
    </source>
</evidence>
<evidence type="ECO:0000256" key="9">
    <source>
        <dbReference type="SAM" id="Phobius"/>
    </source>
</evidence>
<dbReference type="EMBL" id="MFEL01000012">
    <property type="protein sequence ID" value="OGE80996.1"/>
    <property type="molecule type" value="Genomic_DNA"/>
</dbReference>
<dbReference type="Gene3D" id="3.40.50.300">
    <property type="entry name" value="P-loop containing nucleotide triphosphate hydrolases"/>
    <property type="match status" value="1"/>
</dbReference>
<keyword evidence="5" id="KW-0547">Nucleotide-binding</keyword>
<feature type="transmembrane region" description="Helical" evidence="9">
    <location>
        <begin position="55"/>
        <end position="73"/>
    </location>
</feature>
<dbReference type="CDD" id="cd07346">
    <property type="entry name" value="ABC_6TM_exporters"/>
    <property type="match status" value="1"/>
</dbReference>
<dbReference type="PROSITE" id="PS50929">
    <property type="entry name" value="ABC_TM1F"/>
    <property type="match status" value="1"/>
</dbReference>
<evidence type="ECO:0000313" key="13">
    <source>
        <dbReference type="Proteomes" id="UP000178892"/>
    </source>
</evidence>
<comment type="subcellular location">
    <subcellularLocation>
        <location evidence="1">Cell membrane</location>
        <topology evidence="1">Multi-pass membrane protein</topology>
    </subcellularLocation>
</comment>
<evidence type="ECO:0000256" key="6">
    <source>
        <dbReference type="ARBA" id="ARBA00022840"/>
    </source>
</evidence>
<dbReference type="InterPro" id="IPR003593">
    <property type="entry name" value="AAA+_ATPase"/>
</dbReference>
<evidence type="ECO:0000259" key="11">
    <source>
        <dbReference type="PROSITE" id="PS50929"/>
    </source>
</evidence>
<dbReference type="PROSITE" id="PS00211">
    <property type="entry name" value="ABC_TRANSPORTER_1"/>
    <property type="match status" value="1"/>
</dbReference>
<dbReference type="InterPro" id="IPR017871">
    <property type="entry name" value="ABC_transporter-like_CS"/>
</dbReference>
<keyword evidence="6 12" id="KW-0067">ATP-binding</keyword>
<evidence type="ECO:0000256" key="4">
    <source>
        <dbReference type="ARBA" id="ARBA00022692"/>
    </source>
</evidence>
<keyword evidence="3" id="KW-1003">Cell membrane</keyword>
<dbReference type="InterPro" id="IPR036640">
    <property type="entry name" value="ABC1_TM_sf"/>
</dbReference>
<accession>A0A1F5NTK5</accession>
<dbReference type="InterPro" id="IPR011527">
    <property type="entry name" value="ABC1_TM_dom"/>
</dbReference>
<dbReference type="Pfam" id="PF00005">
    <property type="entry name" value="ABC_tran"/>
    <property type="match status" value="1"/>
</dbReference>
<evidence type="ECO:0000256" key="2">
    <source>
        <dbReference type="ARBA" id="ARBA00022448"/>
    </source>
</evidence>
<protein>
    <submittedName>
        <fullName evidence="12">ABC transporter ATP-binding protein</fullName>
    </submittedName>
</protein>
<evidence type="ECO:0000256" key="1">
    <source>
        <dbReference type="ARBA" id="ARBA00004651"/>
    </source>
</evidence>
<keyword evidence="4 9" id="KW-0812">Transmembrane</keyword>
<dbReference type="SUPFAM" id="SSF52540">
    <property type="entry name" value="P-loop containing nucleoside triphosphate hydrolases"/>
    <property type="match status" value="1"/>
</dbReference>
<dbReference type="InterPro" id="IPR003439">
    <property type="entry name" value="ABC_transporter-like_ATP-bd"/>
</dbReference>
<gene>
    <name evidence="12" type="ORF">A2720_03755</name>
</gene>